<comment type="caution">
    <text evidence="2">The sequence shown here is derived from an EMBL/GenBank/DDBJ whole genome shotgun (WGS) entry which is preliminary data.</text>
</comment>
<dbReference type="PANTHER" id="PTHR47345:SF1">
    <property type="entry name" value="CUT9-INTERACTING PROTEIN SCN1"/>
    <property type="match status" value="1"/>
</dbReference>
<sequence>MASVDDIPSMRAAALTIMATRAQDQGLVADVASKHSNTDLRFLLQDNSGTQDTSVVPSFGWHPWFSHLLYDDSADTPTYRPTSGSETDDAAKKAHYTAVLQPEPSPDFVASLPTPTAVSSFLKATESQLDANPHALVGEIGLDKAFRLPEPWNPSEHAERDSTLTPGGREGRHLSPHRVRIEHQRDILAAQFRLAAKTRRAVSVHGVQAHGVLHETLAATWKGHEREVMSRRKRRLVAKGAEDFSDSDDDDESEKPYPPRICLHSFSASVEVLKQYLNPAIPARIFVSLSTAVNLSTDASRTKTDEVLRALPDDSVLVESDLHIAGEQMDSALEDMYRHVCEVKGWELEEGVNQIAKNYKEFILG</sequence>
<dbReference type="PANTHER" id="PTHR47345">
    <property type="entry name" value="CUT9-INTERACTING PROTEIN SCN1"/>
    <property type="match status" value="1"/>
</dbReference>
<protein>
    <submittedName>
        <fullName evidence="2">Cut9-interacting protein scn1</fullName>
    </submittedName>
</protein>
<evidence type="ECO:0000313" key="3">
    <source>
        <dbReference type="Proteomes" id="UP001152049"/>
    </source>
</evidence>
<dbReference type="SUPFAM" id="SSF51556">
    <property type="entry name" value="Metallo-dependent hydrolases"/>
    <property type="match status" value="1"/>
</dbReference>
<keyword evidence="3" id="KW-1185">Reference proteome</keyword>
<dbReference type="OrthoDB" id="413993at2759"/>
<name>A0A9W8VPL2_9HYPO</name>
<dbReference type="InterPro" id="IPR053044">
    <property type="entry name" value="Metallo-hydrolase/TatD-type"/>
</dbReference>
<proteinExistence type="predicted"/>
<dbReference type="EMBL" id="JAOQAZ010000002">
    <property type="protein sequence ID" value="KAJ4270499.1"/>
    <property type="molecule type" value="Genomic_DNA"/>
</dbReference>
<dbReference type="Pfam" id="PF01026">
    <property type="entry name" value="TatD_DNase"/>
    <property type="match status" value="1"/>
</dbReference>
<reference evidence="2" key="1">
    <citation type="submission" date="2022-09" db="EMBL/GenBank/DDBJ databases">
        <title>Fusarium specimens isolated from Avocado Roots.</title>
        <authorList>
            <person name="Stajich J."/>
            <person name="Roper C."/>
            <person name="Heimlech-Rivalta G."/>
        </authorList>
    </citation>
    <scope>NUCLEOTIDE SEQUENCE</scope>
    <source>
        <strain evidence="2">CF00136</strain>
    </source>
</reference>
<organism evidence="2 3">
    <name type="scientific">Fusarium torreyae</name>
    <dbReference type="NCBI Taxonomy" id="1237075"/>
    <lineage>
        <taxon>Eukaryota</taxon>
        <taxon>Fungi</taxon>
        <taxon>Dikarya</taxon>
        <taxon>Ascomycota</taxon>
        <taxon>Pezizomycotina</taxon>
        <taxon>Sordariomycetes</taxon>
        <taxon>Hypocreomycetidae</taxon>
        <taxon>Hypocreales</taxon>
        <taxon>Nectriaceae</taxon>
        <taxon>Fusarium</taxon>
    </lineage>
</organism>
<feature type="region of interest" description="Disordered" evidence="1">
    <location>
        <begin position="151"/>
        <end position="173"/>
    </location>
</feature>
<dbReference type="AlphaFoldDB" id="A0A9W8VPL2"/>
<gene>
    <name evidence="2" type="primary">scn1_1</name>
    <name evidence="2" type="ORF">NW762_002186</name>
</gene>
<dbReference type="Gene3D" id="3.20.20.140">
    <property type="entry name" value="Metal-dependent hydrolases"/>
    <property type="match status" value="1"/>
</dbReference>
<evidence type="ECO:0000313" key="2">
    <source>
        <dbReference type="EMBL" id="KAJ4270499.1"/>
    </source>
</evidence>
<dbReference type="InterPro" id="IPR001130">
    <property type="entry name" value="TatD-like"/>
</dbReference>
<evidence type="ECO:0000256" key="1">
    <source>
        <dbReference type="SAM" id="MobiDB-lite"/>
    </source>
</evidence>
<dbReference type="GO" id="GO:0016788">
    <property type="term" value="F:hydrolase activity, acting on ester bonds"/>
    <property type="evidence" value="ECO:0007669"/>
    <property type="project" value="InterPro"/>
</dbReference>
<dbReference type="InterPro" id="IPR032466">
    <property type="entry name" value="Metal_Hydrolase"/>
</dbReference>
<accession>A0A9W8VPL2</accession>
<dbReference type="Proteomes" id="UP001152049">
    <property type="component" value="Unassembled WGS sequence"/>
</dbReference>